<evidence type="ECO:0000313" key="2">
    <source>
        <dbReference type="EMBL" id="GBF82695.1"/>
    </source>
</evidence>
<reference evidence="3" key="1">
    <citation type="submission" date="2017-05" db="EMBL/GenBank/DDBJ databases">
        <title>Physiological properties and genetic analysis related to exopolysaccharide production of fresh-water unicellular cyanobacterium Aphanothece sacrum, Suizenji Nori, that has been cultured as a food source in Japan.</title>
        <authorList>
            <person name="Kanesaki Y."/>
            <person name="Yoshikawa S."/>
            <person name="Ohki K."/>
        </authorList>
    </citation>
    <scope>NUCLEOTIDE SEQUENCE [LARGE SCALE GENOMIC DNA]</scope>
    <source>
        <strain evidence="3">FPU1</strain>
    </source>
</reference>
<evidence type="ECO:0000259" key="1">
    <source>
        <dbReference type="Pfam" id="PF01909"/>
    </source>
</evidence>
<proteinExistence type="predicted"/>
<dbReference type="AlphaFoldDB" id="A0A401IN72"/>
<dbReference type="InterPro" id="IPR052548">
    <property type="entry name" value="Type_VII_TA_antitoxin"/>
</dbReference>
<comment type="caution">
    <text evidence="2">The sequence shown here is derived from an EMBL/GenBank/DDBJ whole genome shotgun (WGS) entry which is preliminary data.</text>
</comment>
<evidence type="ECO:0000313" key="3">
    <source>
        <dbReference type="Proteomes" id="UP000287247"/>
    </source>
</evidence>
<dbReference type="Gene3D" id="3.30.460.10">
    <property type="entry name" value="Beta Polymerase, domain 2"/>
    <property type="match status" value="1"/>
</dbReference>
<dbReference type="InterPro" id="IPR002934">
    <property type="entry name" value="Polymerase_NTP_transf_dom"/>
</dbReference>
<sequence>MNNQLNSILKSIEKYLKTIYQDELDQVILFGSQARGNATAESDIDILIILKHPFRYYQEVQRISEFISELSLEYNQLISCCFTTSEQWQTENSAFYRNIHKEGIIL</sequence>
<dbReference type="OrthoDB" id="463845at2"/>
<dbReference type="Proteomes" id="UP000287247">
    <property type="component" value="Unassembled WGS sequence"/>
</dbReference>
<dbReference type="Pfam" id="PF01909">
    <property type="entry name" value="NTP_transf_2"/>
    <property type="match status" value="1"/>
</dbReference>
<accession>A0A401IN72</accession>
<keyword evidence="3" id="KW-1185">Reference proteome</keyword>
<dbReference type="PANTHER" id="PTHR33933:SF1">
    <property type="entry name" value="PROTEIN ADENYLYLTRANSFERASE MNTA-RELATED"/>
    <property type="match status" value="1"/>
</dbReference>
<organism evidence="2 3">
    <name type="scientific">Aphanothece sacrum FPU1</name>
    <dbReference type="NCBI Taxonomy" id="1920663"/>
    <lineage>
        <taxon>Bacteria</taxon>
        <taxon>Bacillati</taxon>
        <taxon>Cyanobacteriota</taxon>
        <taxon>Cyanophyceae</taxon>
        <taxon>Oscillatoriophycideae</taxon>
        <taxon>Chroococcales</taxon>
        <taxon>Aphanothecaceae</taxon>
        <taxon>Aphanothece</taxon>
    </lineage>
</organism>
<protein>
    <submittedName>
        <fullName evidence="2">DNA polymerase beta domain-containing protein region</fullName>
    </submittedName>
</protein>
<name>A0A401IN72_APHSA</name>
<dbReference type="CDD" id="cd05403">
    <property type="entry name" value="NT_KNTase_like"/>
    <property type="match status" value="1"/>
</dbReference>
<dbReference type="PANTHER" id="PTHR33933">
    <property type="entry name" value="NUCLEOTIDYLTRANSFERASE"/>
    <property type="match status" value="1"/>
</dbReference>
<dbReference type="SUPFAM" id="SSF81301">
    <property type="entry name" value="Nucleotidyltransferase"/>
    <property type="match status" value="1"/>
</dbReference>
<dbReference type="EMBL" id="BDQK01000017">
    <property type="protein sequence ID" value="GBF82695.1"/>
    <property type="molecule type" value="Genomic_DNA"/>
</dbReference>
<feature type="domain" description="Polymerase nucleotidyl transferase" evidence="1">
    <location>
        <begin position="9"/>
        <end position="77"/>
    </location>
</feature>
<dbReference type="RefSeq" id="WP_124973339.1">
    <property type="nucleotide sequence ID" value="NZ_BDQK01000017.1"/>
</dbReference>
<dbReference type="GO" id="GO:0016779">
    <property type="term" value="F:nucleotidyltransferase activity"/>
    <property type="evidence" value="ECO:0007669"/>
    <property type="project" value="InterPro"/>
</dbReference>
<dbReference type="InterPro" id="IPR043519">
    <property type="entry name" value="NT_sf"/>
</dbReference>
<gene>
    <name evidence="2" type="ORF">AsFPU1_4129</name>
</gene>